<dbReference type="GO" id="GO:0016788">
    <property type="term" value="F:hydrolase activity, acting on ester bonds"/>
    <property type="evidence" value="ECO:0007669"/>
    <property type="project" value="UniProtKB-UniRule"/>
</dbReference>
<evidence type="ECO:0000256" key="1">
    <source>
        <dbReference type="ARBA" id="ARBA00022490"/>
    </source>
</evidence>
<dbReference type="SUPFAM" id="SSF53098">
    <property type="entry name" value="Ribonuclease H-like"/>
    <property type="match status" value="1"/>
</dbReference>
<dbReference type="KEGG" id="sbae:DSM104329_03545"/>
<protein>
    <recommendedName>
        <fullName evidence="5">Putative pre-16S rRNA nuclease</fullName>
        <ecNumber evidence="5">3.1.-.-</ecNumber>
    </recommendedName>
</protein>
<dbReference type="SMART" id="SM00732">
    <property type="entry name" value="YqgFc"/>
    <property type="match status" value="1"/>
</dbReference>
<keyword evidence="2 5" id="KW-0690">Ribosome biogenesis</keyword>
<evidence type="ECO:0000256" key="2">
    <source>
        <dbReference type="ARBA" id="ARBA00022517"/>
    </source>
</evidence>
<evidence type="ECO:0000256" key="3">
    <source>
        <dbReference type="ARBA" id="ARBA00022722"/>
    </source>
</evidence>
<sequence>MRVLALDYGSARCGVAVSDPTGTLATPLEAVTRAATRRGLDRIATVVRETDAQRVVVGLPLSLSGGDSAQTAEARAFAERLERRLGAEVPVELYDERFTTRIAQRSGSSRSSEDSRAAAVLLEDWLAAHGPGDHPAD</sequence>
<evidence type="ECO:0000256" key="5">
    <source>
        <dbReference type="HAMAP-Rule" id="MF_00651"/>
    </source>
</evidence>
<dbReference type="GO" id="GO:0005829">
    <property type="term" value="C:cytosol"/>
    <property type="evidence" value="ECO:0007669"/>
    <property type="project" value="TreeGrafter"/>
</dbReference>
<comment type="similarity">
    <text evidence="5">Belongs to the YqgF HJR family.</text>
</comment>
<evidence type="ECO:0000256" key="4">
    <source>
        <dbReference type="ARBA" id="ARBA00022801"/>
    </source>
</evidence>
<dbReference type="PANTHER" id="PTHR33317">
    <property type="entry name" value="POLYNUCLEOTIDYL TRANSFERASE, RIBONUCLEASE H-LIKE SUPERFAMILY PROTEIN"/>
    <property type="match status" value="1"/>
</dbReference>
<dbReference type="PANTHER" id="PTHR33317:SF4">
    <property type="entry name" value="POLYNUCLEOTIDYL TRANSFERASE, RIBONUCLEASE H-LIKE SUPERFAMILY PROTEIN"/>
    <property type="match status" value="1"/>
</dbReference>
<name>A0A9E6Y0E6_9ACTN</name>
<evidence type="ECO:0000313" key="7">
    <source>
        <dbReference type="EMBL" id="UGS37131.1"/>
    </source>
</evidence>
<dbReference type="Gene3D" id="3.30.420.140">
    <property type="entry name" value="YqgF/RNase H-like domain"/>
    <property type="match status" value="1"/>
</dbReference>
<dbReference type="GO" id="GO:0000967">
    <property type="term" value="P:rRNA 5'-end processing"/>
    <property type="evidence" value="ECO:0007669"/>
    <property type="project" value="UniProtKB-UniRule"/>
</dbReference>
<dbReference type="InterPro" id="IPR037027">
    <property type="entry name" value="YqgF/RNaseH-like_dom_sf"/>
</dbReference>
<accession>A0A9E6Y0E6</accession>
<keyword evidence="8" id="KW-1185">Reference proteome</keyword>
<proteinExistence type="inferred from homology"/>
<dbReference type="EMBL" id="CP087164">
    <property type="protein sequence ID" value="UGS37131.1"/>
    <property type="molecule type" value="Genomic_DNA"/>
</dbReference>
<reference evidence="7" key="1">
    <citation type="journal article" date="2022" name="Int. J. Syst. Evol. Microbiol.">
        <title>Pseudomonas aegrilactucae sp. nov. and Pseudomonas morbosilactucae sp. nov., pathogens causing bacterial rot of lettuce in Japan.</title>
        <authorList>
            <person name="Sawada H."/>
            <person name="Fujikawa T."/>
            <person name="Satou M."/>
        </authorList>
    </citation>
    <scope>NUCLEOTIDE SEQUENCE</scope>
    <source>
        <strain evidence="7">0166_1</strain>
    </source>
</reference>
<dbReference type="RefSeq" id="WP_259311194.1">
    <property type="nucleotide sequence ID" value="NZ_CP087164.1"/>
</dbReference>
<dbReference type="AlphaFoldDB" id="A0A9E6Y0E6"/>
<evidence type="ECO:0000313" key="8">
    <source>
        <dbReference type="Proteomes" id="UP001162834"/>
    </source>
</evidence>
<dbReference type="CDD" id="cd16964">
    <property type="entry name" value="YqgF"/>
    <property type="match status" value="1"/>
</dbReference>
<keyword evidence="4 5" id="KW-0378">Hydrolase</keyword>
<comment type="function">
    <text evidence="5">Could be a nuclease involved in processing of the 5'-end of pre-16S rRNA.</text>
</comment>
<organism evidence="7 8">
    <name type="scientific">Capillimicrobium parvum</name>
    <dbReference type="NCBI Taxonomy" id="2884022"/>
    <lineage>
        <taxon>Bacteria</taxon>
        <taxon>Bacillati</taxon>
        <taxon>Actinomycetota</taxon>
        <taxon>Thermoleophilia</taxon>
        <taxon>Solirubrobacterales</taxon>
        <taxon>Capillimicrobiaceae</taxon>
        <taxon>Capillimicrobium</taxon>
    </lineage>
</organism>
<keyword evidence="3 5" id="KW-0540">Nuclease</keyword>
<dbReference type="HAMAP" id="MF_00651">
    <property type="entry name" value="Nuclease_YqgF"/>
    <property type="match status" value="1"/>
</dbReference>
<evidence type="ECO:0000259" key="6">
    <source>
        <dbReference type="SMART" id="SM00732"/>
    </source>
</evidence>
<dbReference type="NCBIfam" id="TIGR00250">
    <property type="entry name" value="RNAse_H_YqgF"/>
    <property type="match status" value="1"/>
</dbReference>
<dbReference type="InterPro" id="IPR012337">
    <property type="entry name" value="RNaseH-like_sf"/>
</dbReference>
<dbReference type="InterPro" id="IPR006641">
    <property type="entry name" value="YqgF/RNaseH-like_dom"/>
</dbReference>
<gene>
    <name evidence="7" type="ORF">DSM104329_03545</name>
</gene>
<comment type="subcellular location">
    <subcellularLocation>
        <location evidence="5">Cytoplasm</location>
    </subcellularLocation>
</comment>
<dbReference type="Pfam" id="PF03652">
    <property type="entry name" value="RuvX"/>
    <property type="match status" value="1"/>
</dbReference>
<feature type="domain" description="YqgF/RNase H-like" evidence="6">
    <location>
        <begin position="1"/>
        <end position="103"/>
    </location>
</feature>
<dbReference type="Proteomes" id="UP001162834">
    <property type="component" value="Chromosome"/>
</dbReference>
<keyword evidence="1 5" id="KW-0963">Cytoplasm</keyword>
<dbReference type="GO" id="GO:0004518">
    <property type="term" value="F:nuclease activity"/>
    <property type="evidence" value="ECO:0007669"/>
    <property type="project" value="UniProtKB-KW"/>
</dbReference>
<dbReference type="EC" id="3.1.-.-" evidence="5"/>
<dbReference type="InterPro" id="IPR005227">
    <property type="entry name" value="YqgF"/>
</dbReference>